<dbReference type="PANTHER" id="PTHR31056:SF1">
    <property type="entry name" value="TRANSMEMBRANE PROTEIN 179B"/>
    <property type="match status" value="1"/>
</dbReference>
<organism evidence="7 8">
    <name type="scientific">Caerostris darwini</name>
    <dbReference type="NCBI Taxonomy" id="1538125"/>
    <lineage>
        <taxon>Eukaryota</taxon>
        <taxon>Metazoa</taxon>
        <taxon>Ecdysozoa</taxon>
        <taxon>Arthropoda</taxon>
        <taxon>Chelicerata</taxon>
        <taxon>Arachnida</taxon>
        <taxon>Araneae</taxon>
        <taxon>Araneomorphae</taxon>
        <taxon>Entelegynae</taxon>
        <taxon>Araneoidea</taxon>
        <taxon>Araneidae</taxon>
        <taxon>Caerostris</taxon>
    </lineage>
</organism>
<name>A0AAV4WKB5_9ARAC</name>
<dbReference type="AlphaFoldDB" id="A0AAV4WKB5"/>
<evidence type="ECO:0000256" key="3">
    <source>
        <dbReference type="ARBA" id="ARBA00022989"/>
    </source>
</evidence>
<evidence type="ECO:0000256" key="1">
    <source>
        <dbReference type="ARBA" id="ARBA00004141"/>
    </source>
</evidence>
<accession>A0AAV4WKB5</accession>
<dbReference type="InterPro" id="IPR059010">
    <property type="entry name" value="TMEM179-179B"/>
</dbReference>
<dbReference type="EMBL" id="BPLQ01014776">
    <property type="protein sequence ID" value="GIY83087.1"/>
    <property type="molecule type" value="Genomic_DNA"/>
</dbReference>
<evidence type="ECO:0000256" key="4">
    <source>
        <dbReference type="ARBA" id="ARBA00023136"/>
    </source>
</evidence>
<feature type="transmembrane region" description="Helical" evidence="6">
    <location>
        <begin position="12"/>
        <end position="32"/>
    </location>
</feature>
<comment type="similarity">
    <text evidence="5">Belongs to the TMEM179 family.</text>
</comment>
<comment type="subcellular location">
    <subcellularLocation>
        <location evidence="1">Membrane</location>
        <topology evidence="1">Multi-pass membrane protein</topology>
    </subcellularLocation>
</comment>
<dbReference type="PANTHER" id="PTHR31056">
    <property type="entry name" value="TRANSMEMBRANE PROTEIN 179B"/>
    <property type="match status" value="1"/>
</dbReference>
<feature type="transmembrane region" description="Helical" evidence="6">
    <location>
        <begin position="52"/>
        <end position="76"/>
    </location>
</feature>
<reference evidence="7 8" key="1">
    <citation type="submission" date="2021-06" db="EMBL/GenBank/DDBJ databases">
        <title>Caerostris darwini draft genome.</title>
        <authorList>
            <person name="Kono N."/>
            <person name="Arakawa K."/>
        </authorList>
    </citation>
    <scope>NUCLEOTIDE SEQUENCE [LARGE SCALE GENOMIC DNA]</scope>
</reference>
<evidence type="ECO:0000313" key="8">
    <source>
        <dbReference type="Proteomes" id="UP001054837"/>
    </source>
</evidence>
<dbReference type="Proteomes" id="UP001054837">
    <property type="component" value="Unassembled WGS sequence"/>
</dbReference>
<keyword evidence="2 6" id="KW-0812">Transmembrane</keyword>
<keyword evidence="3 6" id="KW-1133">Transmembrane helix</keyword>
<evidence type="ECO:0000313" key="7">
    <source>
        <dbReference type="EMBL" id="GIY83087.1"/>
    </source>
</evidence>
<evidence type="ECO:0000256" key="5">
    <source>
        <dbReference type="ARBA" id="ARBA00093776"/>
    </source>
</evidence>
<proteinExistence type="inferred from homology"/>
<dbReference type="InterPro" id="IPR029776">
    <property type="entry name" value="TMEM179B"/>
</dbReference>
<gene>
    <name evidence="7" type="primary">AVEN_253723_1</name>
    <name evidence="7" type="ORF">CDAR_283441</name>
</gene>
<comment type="caution">
    <text evidence="7">The sequence shown here is derived from an EMBL/GenBank/DDBJ whole genome shotgun (WGS) entry which is preliminary data.</text>
</comment>
<keyword evidence="4 6" id="KW-0472">Membrane</keyword>
<protein>
    <submittedName>
        <fullName evidence="7">Uncharacterized protein</fullName>
    </submittedName>
</protein>
<evidence type="ECO:0000256" key="2">
    <source>
        <dbReference type="ARBA" id="ARBA00022692"/>
    </source>
</evidence>
<keyword evidence="8" id="KW-1185">Reference proteome</keyword>
<dbReference type="Pfam" id="PF26158">
    <property type="entry name" value="Claudin_TMEM179-179B"/>
    <property type="match status" value="1"/>
</dbReference>
<sequence length="203" mass="22235">MAIVHCQLLFSTILYVLVFVGSLITISTVAYAKSNSDGLCYLYIRKDTIEPPVLPCTMIIYASGGTLAYAVIMAIYHGYGTLVASRESHIGRTMWVMPWLLLNAFAVVITFICACVYSIGFHITCSTREEISGITTGCEFVVDAYKTKSTAEIVGWINVLLWGCLVGIEGLRLARNRRAISREVYEDQGSSDAVKIGDVLPTA</sequence>
<evidence type="ECO:0000256" key="6">
    <source>
        <dbReference type="SAM" id="Phobius"/>
    </source>
</evidence>
<feature type="transmembrane region" description="Helical" evidence="6">
    <location>
        <begin position="153"/>
        <end position="174"/>
    </location>
</feature>
<feature type="transmembrane region" description="Helical" evidence="6">
    <location>
        <begin position="96"/>
        <end position="119"/>
    </location>
</feature>